<dbReference type="EMBL" id="FNFO01000009">
    <property type="protein sequence ID" value="SDL91317.1"/>
    <property type="molecule type" value="Genomic_DNA"/>
</dbReference>
<name>A0A1G9NZ79_9BACT</name>
<proteinExistence type="predicted"/>
<keyword evidence="2" id="KW-1185">Reference proteome</keyword>
<dbReference type="STRING" id="1075417.SAMN05421823_10915"/>
<reference evidence="1 2" key="1">
    <citation type="submission" date="2016-10" db="EMBL/GenBank/DDBJ databases">
        <authorList>
            <person name="de Groot N.N."/>
        </authorList>
    </citation>
    <scope>NUCLEOTIDE SEQUENCE [LARGE SCALE GENOMIC DNA]</scope>
    <source>
        <strain evidence="1 2">DSM 25186</strain>
    </source>
</reference>
<protein>
    <submittedName>
        <fullName evidence="1">Uncharacterized protein</fullName>
    </submittedName>
</protein>
<organism evidence="1 2">
    <name type="scientific">Catalinimonas alkaloidigena</name>
    <dbReference type="NCBI Taxonomy" id="1075417"/>
    <lineage>
        <taxon>Bacteria</taxon>
        <taxon>Pseudomonadati</taxon>
        <taxon>Bacteroidota</taxon>
        <taxon>Cytophagia</taxon>
        <taxon>Cytophagales</taxon>
        <taxon>Catalimonadaceae</taxon>
        <taxon>Catalinimonas</taxon>
    </lineage>
</organism>
<accession>A0A1G9NZ79</accession>
<dbReference type="Proteomes" id="UP000198510">
    <property type="component" value="Unassembled WGS sequence"/>
</dbReference>
<dbReference type="AlphaFoldDB" id="A0A1G9NZ79"/>
<sequence length="222" mass="24948">MGVSRSVRSLQNEITRGCATSHTYVAQYYERLRPFALRVTAKTYRVSFPDNFQDAGGHPVTFARSLEKPVPEEALQRRRTPRLAGVTQASGCALCVTPQMPEVRIWGEVLILPPFLKSTLIFDVRLDLKQNEKASEVRLKPTENPFWRGISTPFRASAGGGRAAFLVHVRRVTRTWRQQVGTEAIGGARVLRLPGSVCGSGRGQFLDHTTSYVGRLRRRRRN</sequence>
<gene>
    <name evidence="1" type="ORF">SAMN05421823_10915</name>
</gene>
<evidence type="ECO:0000313" key="1">
    <source>
        <dbReference type="EMBL" id="SDL91317.1"/>
    </source>
</evidence>
<evidence type="ECO:0000313" key="2">
    <source>
        <dbReference type="Proteomes" id="UP000198510"/>
    </source>
</evidence>